<gene>
    <name evidence="2" type="ORF">J2W94_002553</name>
</gene>
<sequence length="326" mass="35802">MTTPRERLATRFALLARPRAAEALPVKLDRRRVYVLPSRFGLFFGALLFAMLLGALNYNNNPALMLALLLGATALASLIAAHLQLSGLRIDAISAEPVAAGNPLQLHIALSASDARNRRGLQLRCGEKRTSATLPVGEPTAVTLSVDTQRRGWLELGRIRISTTQPLGLALAWAWVWPDQPMLIYPAPETQGPPLPLGDGSASHSRLNPAGDDVHHLRSYRAGDPRRAIAWKPSARRDSLMVREYEQPLAVEVSLDWRTLAPLAVEQRISRLAHWVDLAEREGRRYRLHLPGQPVLGPGQGAAHRHLCLRALSLLPQAELPHGNGR</sequence>
<keyword evidence="1" id="KW-0812">Transmembrane</keyword>
<evidence type="ECO:0000313" key="2">
    <source>
        <dbReference type="EMBL" id="MDR6842259.1"/>
    </source>
</evidence>
<dbReference type="EMBL" id="JAVDTT010000003">
    <property type="protein sequence ID" value="MDR6842259.1"/>
    <property type="molecule type" value="Genomic_DNA"/>
</dbReference>
<comment type="caution">
    <text evidence="2">The sequence shown here is derived from an EMBL/GenBank/DDBJ whole genome shotgun (WGS) entry which is preliminary data.</text>
</comment>
<protein>
    <submittedName>
        <fullName evidence="2">Uncharacterized protein (DUF58 family)</fullName>
    </submittedName>
</protein>
<keyword evidence="1" id="KW-0472">Membrane</keyword>
<reference evidence="2 3" key="1">
    <citation type="submission" date="2023-07" db="EMBL/GenBank/DDBJ databases">
        <title>Sorghum-associated microbial communities from plants grown in Nebraska, USA.</title>
        <authorList>
            <person name="Schachtman D."/>
        </authorList>
    </citation>
    <scope>NUCLEOTIDE SEQUENCE [LARGE SCALE GENOMIC DNA]</scope>
    <source>
        <strain evidence="2 3">BE107</strain>
    </source>
</reference>
<dbReference type="PANTHER" id="PTHR34351">
    <property type="entry name" value="SLR1927 PROTEIN-RELATED"/>
    <property type="match status" value="1"/>
</dbReference>
<evidence type="ECO:0000313" key="3">
    <source>
        <dbReference type="Proteomes" id="UP001254759"/>
    </source>
</evidence>
<proteinExistence type="predicted"/>
<organism evidence="2 3">
    <name type="scientific">Pseudoxanthomonas sacheonensis</name>
    <dbReference type="NCBI Taxonomy" id="443615"/>
    <lineage>
        <taxon>Bacteria</taxon>
        <taxon>Pseudomonadati</taxon>
        <taxon>Pseudomonadota</taxon>
        <taxon>Gammaproteobacteria</taxon>
        <taxon>Lysobacterales</taxon>
        <taxon>Lysobacteraceae</taxon>
        <taxon>Pseudoxanthomonas</taxon>
    </lineage>
</organism>
<evidence type="ECO:0000256" key="1">
    <source>
        <dbReference type="SAM" id="Phobius"/>
    </source>
</evidence>
<keyword evidence="3" id="KW-1185">Reference proteome</keyword>
<name>A0ABU1RU22_9GAMM</name>
<feature type="transmembrane region" description="Helical" evidence="1">
    <location>
        <begin position="63"/>
        <end position="83"/>
    </location>
</feature>
<dbReference type="PANTHER" id="PTHR34351:SF1">
    <property type="entry name" value="SLR1927 PROTEIN"/>
    <property type="match status" value="1"/>
</dbReference>
<accession>A0ABU1RU22</accession>
<dbReference type="RefSeq" id="WP_310093995.1">
    <property type="nucleotide sequence ID" value="NZ_JAVDTT010000003.1"/>
</dbReference>
<dbReference type="Proteomes" id="UP001254759">
    <property type="component" value="Unassembled WGS sequence"/>
</dbReference>
<keyword evidence="1" id="KW-1133">Transmembrane helix</keyword>
<feature type="transmembrane region" description="Helical" evidence="1">
    <location>
        <begin position="33"/>
        <end position="56"/>
    </location>
</feature>